<name>A0A0E9RIN1_ANGAN</name>
<dbReference type="EMBL" id="GBXM01080282">
    <property type="protein sequence ID" value="JAH28295.1"/>
    <property type="molecule type" value="Transcribed_RNA"/>
</dbReference>
<sequence length="21" mass="2446">MYFSQGLGQQKKNLIDTAFKK</sequence>
<organism evidence="1">
    <name type="scientific">Anguilla anguilla</name>
    <name type="common">European freshwater eel</name>
    <name type="synonym">Muraena anguilla</name>
    <dbReference type="NCBI Taxonomy" id="7936"/>
    <lineage>
        <taxon>Eukaryota</taxon>
        <taxon>Metazoa</taxon>
        <taxon>Chordata</taxon>
        <taxon>Craniata</taxon>
        <taxon>Vertebrata</taxon>
        <taxon>Euteleostomi</taxon>
        <taxon>Actinopterygii</taxon>
        <taxon>Neopterygii</taxon>
        <taxon>Teleostei</taxon>
        <taxon>Anguilliformes</taxon>
        <taxon>Anguillidae</taxon>
        <taxon>Anguilla</taxon>
    </lineage>
</organism>
<reference evidence="1" key="2">
    <citation type="journal article" date="2015" name="Fish Shellfish Immunol.">
        <title>Early steps in the European eel (Anguilla anguilla)-Vibrio vulnificus interaction in the gills: Role of the RtxA13 toxin.</title>
        <authorList>
            <person name="Callol A."/>
            <person name="Pajuelo D."/>
            <person name="Ebbesson L."/>
            <person name="Teles M."/>
            <person name="MacKenzie S."/>
            <person name="Amaro C."/>
        </authorList>
    </citation>
    <scope>NUCLEOTIDE SEQUENCE</scope>
</reference>
<dbReference type="AlphaFoldDB" id="A0A0E9RIN1"/>
<reference evidence="1" key="1">
    <citation type="submission" date="2014-11" db="EMBL/GenBank/DDBJ databases">
        <authorList>
            <person name="Amaro Gonzalez C."/>
        </authorList>
    </citation>
    <scope>NUCLEOTIDE SEQUENCE</scope>
</reference>
<evidence type="ECO:0000313" key="1">
    <source>
        <dbReference type="EMBL" id="JAH28295.1"/>
    </source>
</evidence>
<protein>
    <submittedName>
        <fullName evidence="1">Uncharacterized protein</fullName>
    </submittedName>
</protein>
<proteinExistence type="predicted"/>
<accession>A0A0E9RIN1</accession>